<dbReference type="RefSeq" id="XP_054850456.1">
    <property type="nucleotide sequence ID" value="XM_054994481.1"/>
</dbReference>
<organism evidence="14 15">
    <name type="scientific">Eublepharis macularius</name>
    <name type="common">Leopard gecko</name>
    <name type="synonym">Cyrtodactylus macularius</name>
    <dbReference type="NCBI Taxonomy" id="481883"/>
    <lineage>
        <taxon>Eukaryota</taxon>
        <taxon>Metazoa</taxon>
        <taxon>Chordata</taxon>
        <taxon>Craniata</taxon>
        <taxon>Vertebrata</taxon>
        <taxon>Euteleostomi</taxon>
        <taxon>Lepidosauria</taxon>
        <taxon>Squamata</taxon>
        <taxon>Bifurcata</taxon>
        <taxon>Gekkota</taxon>
        <taxon>Eublepharidae</taxon>
        <taxon>Eublepharinae</taxon>
        <taxon>Eublepharis</taxon>
    </lineage>
</organism>
<dbReference type="KEGG" id="emc:129339913"/>
<dbReference type="Pfam" id="PF01094">
    <property type="entry name" value="ANF_receptor"/>
    <property type="match status" value="1"/>
</dbReference>
<feature type="transmembrane region" description="Helical" evidence="12">
    <location>
        <begin position="535"/>
        <end position="553"/>
    </location>
</feature>
<dbReference type="Proteomes" id="UP001190640">
    <property type="component" value="Chromosome 12"/>
</dbReference>
<comment type="subcellular location">
    <subcellularLocation>
        <location evidence="1">Cell membrane</location>
        <topology evidence="1">Multi-pass membrane protein</topology>
    </subcellularLocation>
</comment>
<dbReference type="GO" id="GO:0004930">
    <property type="term" value="F:G protein-coupled receptor activity"/>
    <property type="evidence" value="ECO:0007669"/>
    <property type="project" value="UniProtKB-KW"/>
</dbReference>
<evidence type="ECO:0000256" key="4">
    <source>
        <dbReference type="ARBA" id="ARBA00022692"/>
    </source>
</evidence>
<feature type="transmembrane region" description="Helical" evidence="12">
    <location>
        <begin position="490"/>
        <end position="514"/>
    </location>
</feature>
<feature type="transmembrane region" description="Helical" evidence="12">
    <location>
        <begin position="646"/>
        <end position="669"/>
    </location>
</feature>
<evidence type="ECO:0000256" key="7">
    <source>
        <dbReference type="ARBA" id="ARBA00023040"/>
    </source>
</evidence>
<dbReference type="FunFam" id="3.40.50.2300:FF:000024">
    <property type="entry name" value="Vomeronasal 2, receptor 73"/>
    <property type="match status" value="1"/>
</dbReference>
<dbReference type="PRINTS" id="PR01535">
    <property type="entry name" value="VOMERONASL2R"/>
</dbReference>
<dbReference type="GO" id="GO:0005886">
    <property type="term" value="C:plasma membrane"/>
    <property type="evidence" value="ECO:0007669"/>
    <property type="project" value="UniProtKB-SubCell"/>
</dbReference>
<dbReference type="PROSITE" id="PS00981">
    <property type="entry name" value="G_PROTEIN_RECEP_F3_3"/>
    <property type="match status" value="1"/>
</dbReference>
<dbReference type="PROSITE" id="PS50259">
    <property type="entry name" value="G_PROTEIN_RECEP_F3_4"/>
    <property type="match status" value="1"/>
</dbReference>
<evidence type="ECO:0000256" key="2">
    <source>
        <dbReference type="ARBA" id="ARBA00007242"/>
    </source>
</evidence>
<comment type="similarity">
    <text evidence="2">Belongs to the G-protein coupled receptor 3 family.</text>
</comment>
<proteinExistence type="inferred from homology"/>
<keyword evidence="3" id="KW-1003">Cell membrane</keyword>
<evidence type="ECO:0000313" key="15">
    <source>
        <dbReference type="RefSeq" id="XP_054850456.1"/>
    </source>
</evidence>
<keyword evidence="5" id="KW-0732">Signal</keyword>
<dbReference type="Gene3D" id="3.40.50.2300">
    <property type="match status" value="2"/>
</dbReference>
<dbReference type="InterPro" id="IPR000068">
    <property type="entry name" value="GPCR_3_Ca_sens_rcpt-rel"/>
</dbReference>
<feature type="domain" description="G-protein coupled receptors family 3 profile" evidence="13">
    <location>
        <begin position="420"/>
        <end position="684"/>
    </location>
</feature>
<dbReference type="Gene3D" id="2.10.50.30">
    <property type="entry name" value="GPCR, family 3, nine cysteines domain"/>
    <property type="match status" value="1"/>
</dbReference>
<dbReference type="InterPro" id="IPR017979">
    <property type="entry name" value="GPCR_3_CS"/>
</dbReference>
<dbReference type="Pfam" id="PF00003">
    <property type="entry name" value="7tm_3"/>
    <property type="match status" value="1"/>
</dbReference>
<feature type="transmembrane region" description="Helical" evidence="12">
    <location>
        <begin position="614"/>
        <end position="634"/>
    </location>
</feature>
<dbReference type="Pfam" id="PF07562">
    <property type="entry name" value="NCD3G"/>
    <property type="match status" value="1"/>
</dbReference>
<dbReference type="InterPro" id="IPR004073">
    <property type="entry name" value="GPCR_3_vmron_rcpt_2"/>
</dbReference>
<dbReference type="InterPro" id="IPR011500">
    <property type="entry name" value="GPCR_3_9-Cys_dom"/>
</dbReference>
<evidence type="ECO:0000256" key="10">
    <source>
        <dbReference type="ARBA" id="ARBA00023180"/>
    </source>
</evidence>
<dbReference type="InterPro" id="IPR038550">
    <property type="entry name" value="GPCR_3_9-Cys_sf"/>
</dbReference>
<evidence type="ECO:0000313" key="14">
    <source>
        <dbReference type="Proteomes" id="UP001190640"/>
    </source>
</evidence>
<dbReference type="InterPro" id="IPR000337">
    <property type="entry name" value="GPCR_3"/>
</dbReference>
<dbReference type="AlphaFoldDB" id="A0AA97LD09"/>
<dbReference type="InterPro" id="IPR017978">
    <property type="entry name" value="GPCR_3_C"/>
</dbReference>
<dbReference type="SUPFAM" id="SSF53822">
    <property type="entry name" value="Periplasmic binding protein-like I"/>
    <property type="match status" value="1"/>
</dbReference>
<evidence type="ECO:0000256" key="11">
    <source>
        <dbReference type="ARBA" id="ARBA00023224"/>
    </source>
</evidence>
<dbReference type="PANTHER" id="PTHR24061">
    <property type="entry name" value="CALCIUM-SENSING RECEPTOR-RELATED"/>
    <property type="match status" value="1"/>
</dbReference>
<feature type="transmembrane region" description="Helical" evidence="12">
    <location>
        <begin position="579"/>
        <end position="602"/>
    </location>
</feature>
<evidence type="ECO:0000256" key="12">
    <source>
        <dbReference type="SAM" id="Phobius"/>
    </source>
</evidence>
<keyword evidence="4 12" id="KW-0812">Transmembrane</keyword>
<evidence type="ECO:0000256" key="3">
    <source>
        <dbReference type="ARBA" id="ARBA00022475"/>
    </source>
</evidence>
<dbReference type="PANTHER" id="PTHR24061:SF599">
    <property type="entry name" value="G-PROTEIN COUPLED RECEPTORS FAMILY 3 PROFILE DOMAIN-CONTAINING PROTEIN"/>
    <property type="match status" value="1"/>
</dbReference>
<name>A0AA97LD09_EUBMA</name>
<protein>
    <submittedName>
        <fullName evidence="15">Vomeronasal type-2 receptor 26-like</fullName>
    </submittedName>
</protein>
<keyword evidence="6 12" id="KW-1133">Transmembrane helix</keyword>
<keyword evidence="8 12" id="KW-0472">Membrane</keyword>
<evidence type="ECO:0000256" key="6">
    <source>
        <dbReference type="ARBA" id="ARBA00022989"/>
    </source>
</evidence>
<dbReference type="InterPro" id="IPR001828">
    <property type="entry name" value="ANF_lig-bd_rcpt"/>
</dbReference>
<keyword evidence="14" id="KW-1185">Reference proteome</keyword>
<keyword evidence="11" id="KW-0807">Transducer</keyword>
<dbReference type="GeneID" id="129339913"/>
<dbReference type="InterPro" id="IPR028082">
    <property type="entry name" value="Peripla_BP_I"/>
</dbReference>
<evidence type="ECO:0000259" key="13">
    <source>
        <dbReference type="PROSITE" id="PS50259"/>
    </source>
</evidence>
<feature type="transmembrane region" description="Helical" evidence="12">
    <location>
        <begin position="460"/>
        <end position="478"/>
    </location>
</feature>
<dbReference type="PRINTS" id="PR00248">
    <property type="entry name" value="GPCRMGR"/>
</dbReference>
<keyword evidence="7" id="KW-0297">G-protein coupled receptor</keyword>
<evidence type="ECO:0000256" key="8">
    <source>
        <dbReference type="ARBA" id="ARBA00023136"/>
    </source>
</evidence>
<reference evidence="15" key="1">
    <citation type="submission" date="2025-08" db="UniProtKB">
        <authorList>
            <consortium name="RefSeq"/>
        </authorList>
    </citation>
    <scope>IDENTIFICATION</scope>
    <source>
        <tissue evidence="15">Blood</tissue>
    </source>
</reference>
<keyword evidence="10" id="KW-0325">Glycoprotein</keyword>
<keyword evidence="9" id="KW-0675">Receptor</keyword>
<evidence type="ECO:0000256" key="1">
    <source>
        <dbReference type="ARBA" id="ARBA00004651"/>
    </source>
</evidence>
<evidence type="ECO:0000256" key="9">
    <source>
        <dbReference type="ARBA" id="ARBA00023170"/>
    </source>
</evidence>
<feature type="transmembrane region" description="Helical" evidence="12">
    <location>
        <begin position="420"/>
        <end position="439"/>
    </location>
</feature>
<dbReference type="CDD" id="cd15283">
    <property type="entry name" value="7tmC_V2R_pheromone"/>
    <property type="match status" value="1"/>
</dbReference>
<gene>
    <name evidence="15" type="primary">LOC129339913</name>
</gene>
<evidence type="ECO:0000256" key="5">
    <source>
        <dbReference type="ARBA" id="ARBA00022729"/>
    </source>
</evidence>
<accession>A0AA97LD09</accession>
<sequence>MAPNEAHQYTGIMQLLLQFGWTWVGLLAVDNDSGEHFLKTMEPLLSKNGICLALTGRIPNRADWNTLGDFNDLLSNIYLPFTDRKCNTFILYGESRTLVRLIILMFLGDSGYKNNTSLRKVWIITAQVDFTLTGVQRGCDFQFFHGAISFSIHSNYLKGFQKFLQILKPCYTEENQFLKDFWEQVFDCLCPDPRAPEEFNEACTGEEKLEHLPEPFFEMHITGHSYSIYNAVYAIGYALHYMYSSRSSLRATGHGKIFELQDFQPWQLHPFLHSILFNNSAGELVSFNGNKEVESGFDIINLVTFPNKSFKRLKIGSLDPDSLGSNKFIIHEDMIVWQRNLNQMVPLSLCNDYCYPGYQKKKREGEKFCCYDCVPCPEGKISDQKGMDDCFKCPEDQYPSKEHDRCIPKKISFLSYEEPLGIGLALVAITFSLVTALVLGTFIKHKNTPIVKANNRDITYTLLVALLLCFLSSLLFLGQPRKVSCFLQQSAFGIIFSVAISCVLGKTMTVFLAFMVTKPGSCTRKWLGKRLANSIVLFCSIIQVGICTIWLGTSPPFPNFDKQSMAEEIIAECNEGSVVLFYIVLGYMGLLSIISLTVAFFARKLPDSFNEAKFITFSMLIFCSVWLTFVPTYLSTKGKYMVAMEIFSILASSTGLLVCIFSPKCYLILLRPELNKREQLISWTHSRISGPSYK</sequence>
<dbReference type="FunFam" id="2.10.50.30:FF:000002">
    <property type="entry name" value="Vomeronasal 2 receptor, h1"/>
    <property type="match status" value="1"/>
</dbReference>